<dbReference type="EMBL" id="JAIOIV010000032">
    <property type="protein sequence ID" value="MBZ0155403.1"/>
    <property type="molecule type" value="Genomic_DNA"/>
</dbReference>
<dbReference type="GO" id="GO:0005886">
    <property type="term" value="C:plasma membrane"/>
    <property type="evidence" value="ECO:0007669"/>
    <property type="project" value="UniProtKB-SubCell"/>
</dbReference>
<comment type="subcellular location">
    <subcellularLocation>
        <location evidence="1">Cell inner membrane</location>
        <topology evidence="1">Multi-pass membrane protein</topology>
    </subcellularLocation>
</comment>
<feature type="transmembrane region" description="Helical" evidence="8">
    <location>
        <begin position="207"/>
        <end position="233"/>
    </location>
</feature>
<dbReference type="AlphaFoldDB" id="A0A953M1C8"/>
<comment type="similarity">
    <text evidence="2">Belongs to the GSP F family.</text>
</comment>
<evidence type="ECO:0000256" key="8">
    <source>
        <dbReference type="SAM" id="Phobius"/>
    </source>
</evidence>
<gene>
    <name evidence="10" type="ORF">K8I29_04205</name>
</gene>
<dbReference type="InterPro" id="IPR042094">
    <property type="entry name" value="T2SS_GspF_sf"/>
</dbReference>
<proteinExistence type="inferred from homology"/>
<dbReference type="Pfam" id="PF00482">
    <property type="entry name" value="T2SSF"/>
    <property type="match status" value="2"/>
</dbReference>
<dbReference type="Gene3D" id="1.20.81.30">
    <property type="entry name" value="Type II secretion system (T2SS), domain F"/>
    <property type="match status" value="2"/>
</dbReference>
<dbReference type="PANTHER" id="PTHR30012:SF0">
    <property type="entry name" value="TYPE II SECRETION SYSTEM PROTEIN F-RELATED"/>
    <property type="match status" value="1"/>
</dbReference>
<dbReference type="GO" id="GO:0015628">
    <property type="term" value="P:protein secretion by the type II secretion system"/>
    <property type="evidence" value="ECO:0007669"/>
    <property type="project" value="TreeGrafter"/>
</dbReference>
<organism evidence="10 11">
    <name type="scientific">Candidatus Nitrobium versatile</name>
    <dbReference type="NCBI Taxonomy" id="2884831"/>
    <lineage>
        <taxon>Bacteria</taxon>
        <taxon>Pseudomonadati</taxon>
        <taxon>Nitrospirota</taxon>
        <taxon>Nitrospiria</taxon>
        <taxon>Nitrospirales</taxon>
        <taxon>Nitrospiraceae</taxon>
        <taxon>Candidatus Nitrobium</taxon>
    </lineage>
</organism>
<comment type="caution">
    <text evidence="10">The sequence shown here is derived from an EMBL/GenBank/DDBJ whole genome shotgun (WGS) entry which is preliminary data.</text>
</comment>
<feature type="transmembrane region" description="Helical" evidence="8">
    <location>
        <begin position="165"/>
        <end position="187"/>
    </location>
</feature>
<evidence type="ECO:0000256" key="3">
    <source>
        <dbReference type="ARBA" id="ARBA00022475"/>
    </source>
</evidence>
<keyword evidence="4" id="KW-0997">Cell inner membrane</keyword>
<evidence type="ECO:0000256" key="2">
    <source>
        <dbReference type="ARBA" id="ARBA00005745"/>
    </source>
</evidence>
<dbReference type="InterPro" id="IPR003004">
    <property type="entry name" value="GspF/PilC"/>
</dbReference>
<evidence type="ECO:0000256" key="4">
    <source>
        <dbReference type="ARBA" id="ARBA00022519"/>
    </source>
</evidence>
<evidence type="ECO:0000256" key="7">
    <source>
        <dbReference type="ARBA" id="ARBA00023136"/>
    </source>
</evidence>
<reference evidence="10" key="2">
    <citation type="submission" date="2021-08" db="EMBL/GenBank/DDBJ databases">
        <authorList>
            <person name="Dalcin Martins P."/>
        </authorList>
    </citation>
    <scope>NUCLEOTIDE SEQUENCE</scope>
    <source>
        <strain evidence="10">MAG_39</strain>
    </source>
</reference>
<evidence type="ECO:0000259" key="9">
    <source>
        <dbReference type="Pfam" id="PF00482"/>
    </source>
</evidence>
<sequence>MTIFSYRATTREGAVVEGVIEALDERTAVERLRATGIIPLSVTAPKKGVRRRFSVRFSRGDLLTFTTELSALLSAGLPLDRSLNILSEISESSEMKGIVQSILKSIREGSAFSEALQKHPETFPRLYVNMIRAGEAGGVLDVVLDKLNEFLETTKELKEHVFSAMIYPAILVTTGGLSILVLLTYVLPKFSVIFSELGTSLPVPTQVLLTVSTALKTYWWGALLLIIGSYLVLRSSIRTDEGRKRWDSLKLKLLGSVIVKLETARFCRTLGTLLKSGVPLLQALNNSRDVISNRIIASAVDSVSKGVKEGKGIAVPLSNAGVFPPLALSMIKVGEETGQLDTMLIKVASTYEKSLKVAIKRFVGFIEPAMILGMGVVIGFIVLSMLMAIFSITEIPF</sequence>
<feature type="domain" description="Type II secretion system protein GspF" evidence="9">
    <location>
        <begin position="266"/>
        <end position="387"/>
    </location>
</feature>
<dbReference type="InterPro" id="IPR018076">
    <property type="entry name" value="T2SS_GspF_dom"/>
</dbReference>
<dbReference type="Proteomes" id="UP000705867">
    <property type="component" value="Unassembled WGS sequence"/>
</dbReference>
<name>A0A953M1C8_9BACT</name>
<dbReference type="PANTHER" id="PTHR30012">
    <property type="entry name" value="GENERAL SECRETION PATHWAY PROTEIN"/>
    <property type="match status" value="1"/>
</dbReference>
<reference evidence="10" key="1">
    <citation type="journal article" date="2021" name="bioRxiv">
        <title>Unraveling nitrogen, sulfur and carbon metabolic pathways and microbial community transcriptional responses to substrate deprivation and toxicity stresses in a bioreactor mimicking anoxic brackish coastal sediment conditions.</title>
        <authorList>
            <person name="Martins P.D."/>
            <person name="Echeveste M.J."/>
            <person name="Arshad A."/>
            <person name="Kurth J."/>
            <person name="Ouboter H."/>
            <person name="Jetten M.S.M."/>
            <person name="Welte C.U."/>
        </authorList>
    </citation>
    <scope>NUCLEOTIDE SEQUENCE</scope>
    <source>
        <strain evidence="10">MAG_39</strain>
    </source>
</reference>
<evidence type="ECO:0000313" key="11">
    <source>
        <dbReference type="Proteomes" id="UP000705867"/>
    </source>
</evidence>
<feature type="domain" description="Type II secretion system protein GspF" evidence="9">
    <location>
        <begin position="65"/>
        <end position="188"/>
    </location>
</feature>
<keyword evidence="7 8" id="KW-0472">Membrane</keyword>
<dbReference type="PRINTS" id="PR00812">
    <property type="entry name" value="BCTERIALGSPF"/>
</dbReference>
<keyword evidence="6 8" id="KW-1133">Transmembrane helix</keyword>
<evidence type="ECO:0000313" key="10">
    <source>
        <dbReference type="EMBL" id="MBZ0155403.1"/>
    </source>
</evidence>
<evidence type="ECO:0000256" key="6">
    <source>
        <dbReference type="ARBA" id="ARBA00022989"/>
    </source>
</evidence>
<evidence type="ECO:0000256" key="1">
    <source>
        <dbReference type="ARBA" id="ARBA00004429"/>
    </source>
</evidence>
<accession>A0A953M1C8</accession>
<dbReference type="FunFam" id="1.20.81.30:FF:000001">
    <property type="entry name" value="Type II secretion system protein F"/>
    <property type="match status" value="2"/>
</dbReference>
<keyword evidence="5 8" id="KW-0812">Transmembrane</keyword>
<protein>
    <submittedName>
        <fullName evidence="10">Type II secretion system F family protein</fullName>
    </submittedName>
</protein>
<feature type="transmembrane region" description="Helical" evidence="8">
    <location>
        <begin position="369"/>
        <end position="392"/>
    </location>
</feature>
<keyword evidence="3" id="KW-1003">Cell membrane</keyword>
<evidence type="ECO:0000256" key="5">
    <source>
        <dbReference type="ARBA" id="ARBA00022692"/>
    </source>
</evidence>